<comment type="similarity">
    <text evidence="2">Belongs to the CCC1 family.</text>
</comment>
<gene>
    <name evidence="7" type="ORF">AB1Y20_003924</name>
</gene>
<dbReference type="EMBL" id="JBGBPQ010000012">
    <property type="protein sequence ID" value="KAL1514839.1"/>
    <property type="molecule type" value="Genomic_DNA"/>
</dbReference>
<dbReference type="GO" id="GO:0005384">
    <property type="term" value="F:manganese ion transmembrane transporter activity"/>
    <property type="evidence" value="ECO:0007669"/>
    <property type="project" value="InterPro"/>
</dbReference>
<sequence>MSTTTLVYRSLAGARSAFDNEDADMARQLSRVAHSLPSAPSKGPGAPTAEAGHNEAAAYTGMHLLLRSALDGILIGSFIVSFADAAGWHAKFDPLFAASFVGCWALFLASRELLDVSTYKQHYSRERRREKWELDNYPEGEVLEMVQLYVRKGLKEEKARAAVEAMATESEFFVDVMMLEELQMMPPPELSGMESALRAGTGCCLCGSAIPLTYGALLRGFSPHSSFTIAMLLAAVSLSYLGSRRAMITHMAKLQLAAQTVALLLPCLLFSRVAGAHAAAF</sequence>
<accession>A0AB34J8D5</accession>
<evidence type="ECO:0000256" key="4">
    <source>
        <dbReference type="ARBA" id="ARBA00022989"/>
    </source>
</evidence>
<dbReference type="Pfam" id="PF01988">
    <property type="entry name" value="VIT1"/>
    <property type="match status" value="1"/>
</dbReference>
<keyword evidence="5 6" id="KW-0472">Membrane</keyword>
<evidence type="ECO:0008006" key="9">
    <source>
        <dbReference type="Google" id="ProtNLM"/>
    </source>
</evidence>
<evidence type="ECO:0000256" key="1">
    <source>
        <dbReference type="ARBA" id="ARBA00004127"/>
    </source>
</evidence>
<keyword evidence="8" id="KW-1185">Reference proteome</keyword>
<proteinExistence type="inferred from homology"/>
<evidence type="ECO:0000256" key="2">
    <source>
        <dbReference type="ARBA" id="ARBA00007049"/>
    </source>
</evidence>
<evidence type="ECO:0000313" key="7">
    <source>
        <dbReference type="EMBL" id="KAL1514839.1"/>
    </source>
</evidence>
<organism evidence="7 8">
    <name type="scientific">Prymnesium parvum</name>
    <name type="common">Toxic golden alga</name>
    <dbReference type="NCBI Taxonomy" id="97485"/>
    <lineage>
        <taxon>Eukaryota</taxon>
        <taxon>Haptista</taxon>
        <taxon>Haptophyta</taxon>
        <taxon>Prymnesiophyceae</taxon>
        <taxon>Prymnesiales</taxon>
        <taxon>Prymnesiaceae</taxon>
        <taxon>Prymnesium</taxon>
    </lineage>
</organism>
<comment type="subcellular location">
    <subcellularLocation>
        <location evidence="1">Endomembrane system</location>
        <topology evidence="1">Multi-pass membrane protein</topology>
    </subcellularLocation>
</comment>
<dbReference type="InterPro" id="IPR008217">
    <property type="entry name" value="Ccc1_fam"/>
</dbReference>
<name>A0AB34J8D5_PRYPA</name>
<dbReference type="GO" id="GO:0030026">
    <property type="term" value="P:intracellular manganese ion homeostasis"/>
    <property type="evidence" value="ECO:0007669"/>
    <property type="project" value="InterPro"/>
</dbReference>
<comment type="caution">
    <text evidence="7">The sequence shown here is derived from an EMBL/GenBank/DDBJ whole genome shotgun (WGS) entry which is preliminary data.</text>
</comment>
<protein>
    <recommendedName>
        <fullName evidence="9">Solute carrier family 40 protein</fullName>
    </recommendedName>
</protein>
<dbReference type="Proteomes" id="UP001515480">
    <property type="component" value="Unassembled WGS sequence"/>
</dbReference>
<evidence type="ECO:0000256" key="5">
    <source>
        <dbReference type="ARBA" id="ARBA00023136"/>
    </source>
</evidence>
<feature type="transmembrane region" description="Helical" evidence="6">
    <location>
        <begin position="223"/>
        <end position="242"/>
    </location>
</feature>
<evidence type="ECO:0000313" key="8">
    <source>
        <dbReference type="Proteomes" id="UP001515480"/>
    </source>
</evidence>
<keyword evidence="4 6" id="KW-1133">Transmembrane helix</keyword>
<keyword evidence="3 6" id="KW-0812">Transmembrane</keyword>
<evidence type="ECO:0000256" key="3">
    <source>
        <dbReference type="ARBA" id="ARBA00022692"/>
    </source>
</evidence>
<reference evidence="7 8" key="1">
    <citation type="journal article" date="2024" name="Science">
        <title>Giant polyketide synthase enzymes in the biosynthesis of giant marine polyether toxins.</title>
        <authorList>
            <person name="Fallon T.R."/>
            <person name="Shende V.V."/>
            <person name="Wierzbicki I.H."/>
            <person name="Pendleton A.L."/>
            <person name="Watervoot N.F."/>
            <person name="Auber R.P."/>
            <person name="Gonzalez D.J."/>
            <person name="Wisecaver J.H."/>
            <person name="Moore B.S."/>
        </authorList>
    </citation>
    <scope>NUCLEOTIDE SEQUENCE [LARGE SCALE GENOMIC DNA]</scope>
    <source>
        <strain evidence="7 8">12B1</strain>
    </source>
</reference>
<evidence type="ECO:0000256" key="6">
    <source>
        <dbReference type="SAM" id="Phobius"/>
    </source>
</evidence>
<dbReference type="AlphaFoldDB" id="A0AB34J8D5"/>
<feature type="transmembrane region" description="Helical" evidence="6">
    <location>
        <begin position="254"/>
        <end position="274"/>
    </location>
</feature>
<dbReference type="GO" id="GO:0012505">
    <property type="term" value="C:endomembrane system"/>
    <property type="evidence" value="ECO:0007669"/>
    <property type="project" value="UniProtKB-SubCell"/>
</dbReference>